<protein>
    <recommendedName>
        <fullName evidence="2">N-acetylmuramoyl-L-alanine amidase</fullName>
        <ecNumber evidence="2">3.5.1.28</ecNumber>
    </recommendedName>
</protein>
<dbReference type="PANTHER" id="PTHR30417">
    <property type="entry name" value="N-ACETYLMURAMOYL-L-ALANINE AMIDASE AMID"/>
    <property type="match status" value="1"/>
</dbReference>
<dbReference type="EC" id="3.5.1.28" evidence="2"/>
<evidence type="ECO:0000259" key="5">
    <source>
        <dbReference type="SMART" id="SM00644"/>
    </source>
</evidence>
<accession>A0A5N5E7N1</accession>
<dbReference type="InterPro" id="IPR036505">
    <property type="entry name" value="Amidase/PGRP_sf"/>
</dbReference>
<dbReference type="SUPFAM" id="SSF55846">
    <property type="entry name" value="N-acetylmuramoyl-L-alanine amidase-like"/>
    <property type="match status" value="1"/>
</dbReference>
<comment type="caution">
    <text evidence="6">The sequence shown here is derived from an EMBL/GenBank/DDBJ whole genome shotgun (WGS) entry which is preliminary data.</text>
</comment>
<feature type="domain" description="N-acetylmuramoyl-L-alanine amidase" evidence="5">
    <location>
        <begin position="26"/>
        <end position="162"/>
    </location>
</feature>
<name>A0A5N5E7N1_RHOER</name>
<evidence type="ECO:0000256" key="1">
    <source>
        <dbReference type="ARBA" id="ARBA00001561"/>
    </source>
</evidence>
<sequence length="356" mass="39080">MTWTGDPVFLEQVIRDAGVSVSLYPGALDRGQGDFYQIWGIIDHHTGAPVGSNPGPGAIANHPTLGLASQIHLSRKGVATICGVGIAYHAGEGSWPGIRTNAANQVTIGVEAENSGTEGWSSEQYWAYVRINAAILRKIEQPSSHTIGHKEWAKVQGKWDPGGMDMGKFRADVANMIAELNGVKPDVPVIENQIDRVRFFSDWLGKRLHDGERPCKDGVGRYADFENGSIYWHPDTGAVPIPKLVYEVWAARGWEIEFLGYPQRFHVVYENEGDLQSFQGGTIARRYGTPGFVCHGVIGRRWIEEGGVRGVDGKPTKLGWPTSDEYDFNGGRRQDFDRGSLLWHPSGAIEIIGGNS</sequence>
<dbReference type="GO" id="GO:0071555">
    <property type="term" value="P:cell wall organization"/>
    <property type="evidence" value="ECO:0007669"/>
    <property type="project" value="UniProtKB-KW"/>
</dbReference>
<evidence type="ECO:0000256" key="2">
    <source>
        <dbReference type="ARBA" id="ARBA00011901"/>
    </source>
</evidence>
<dbReference type="Pfam" id="PF08310">
    <property type="entry name" value="LGFP"/>
    <property type="match status" value="2"/>
</dbReference>
<dbReference type="AlphaFoldDB" id="A0A5N5E7N1"/>
<evidence type="ECO:0000256" key="3">
    <source>
        <dbReference type="ARBA" id="ARBA00022801"/>
    </source>
</evidence>
<dbReference type="SMART" id="SM00644">
    <property type="entry name" value="Ami_2"/>
    <property type="match status" value="1"/>
</dbReference>
<keyword evidence="3" id="KW-0378">Hydrolase</keyword>
<keyword evidence="4" id="KW-0961">Cell wall biogenesis/degradation</keyword>
<gene>
    <name evidence="6" type="ORF">BS297_17875</name>
</gene>
<evidence type="ECO:0000313" key="7">
    <source>
        <dbReference type="Proteomes" id="UP000325576"/>
    </source>
</evidence>
<dbReference type="GO" id="GO:0009254">
    <property type="term" value="P:peptidoglycan turnover"/>
    <property type="evidence" value="ECO:0007669"/>
    <property type="project" value="TreeGrafter"/>
</dbReference>
<comment type="catalytic activity">
    <reaction evidence="1">
        <text>Hydrolyzes the link between N-acetylmuramoyl residues and L-amino acid residues in certain cell-wall glycopeptides.</text>
        <dbReference type="EC" id="3.5.1.28"/>
    </reaction>
</comment>
<evidence type="ECO:0000256" key="4">
    <source>
        <dbReference type="ARBA" id="ARBA00023316"/>
    </source>
</evidence>
<dbReference type="EMBL" id="MRBO01000482">
    <property type="protein sequence ID" value="KAB2584014.1"/>
    <property type="molecule type" value="Genomic_DNA"/>
</dbReference>
<reference evidence="6 7" key="1">
    <citation type="journal article" date="2017" name="Poromechanics V (2013)">
        <title>Genomic Characterization of the Arsenic-Tolerant Actinobacterium, &lt;i&gt;Rhodococcus erythropolis&lt;/i&gt; S43.</title>
        <authorList>
            <person name="Retamal-Morales G."/>
            <person name="Mehnert M."/>
            <person name="Schwabe R."/>
            <person name="Tischler D."/>
            <person name="Schloemann M."/>
            <person name="Levican G.J."/>
        </authorList>
    </citation>
    <scope>NUCLEOTIDE SEQUENCE [LARGE SCALE GENOMIC DNA]</scope>
    <source>
        <strain evidence="6 7">S43</strain>
    </source>
</reference>
<organism evidence="6 7">
    <name type="scientific">Rhodococcus erythropolis</name>
    <name type="common">Arthrobacter picolinophilus</name>
    <dbReference type="NCBI Taxonomy" id="1833"/>
    <lineage>
        <taxon>Bacteria</taxon>
        <taxon>Bacillati</taxon>
        <taxon>Actinomycetota</taxon>
        <taxon>Actinomycetes</taxon>
        <taxon>Mycobacteriales</taxon>
        <taxon>Nocardiaceae</taxon>
        <taxon>Rhodococcus</taxon>
        <taxon>Rhodococcus erythropolis group</taxon>
    </lineage>
</organism>
<dbReference type="InterPro" id="IPR013207">
    <property type="entry name" value="LGFP"/>
</dbReference>
<dbReference type="InterPro" id="IPR051206">
    <property type="entry name" value="NAMLAA_amidase_2"/>
</dbReference>
<proteinExistence type="predicted"/>
<dbReference type="GO" id="GO:0008745">
    <property type="term" value="F:N-acetylmuramoyl-L-alanine amidase activity"/>
    <property type="evidence" value="ECO:0007669"/>
    <property type="project" value="UniProtKB-EC"/>
</dbReference>
<evidence type="ECO:0000313" key="6">
    <source>
        <dbReference type="EMBL" id="KAB2584014.1"/>
    </source>
</evidence>
<dbReference type="InterPro" id="IPR002502">
    <property type="entry name" value="Amidase_domain"/>
</dbReference>
<dbReference type="GO" id="GO:0009253">
    <property type="term" value="P:peptidoglycan catabolic process"/>
    <property type="evidence" value="ECO:0007669"/>
    <property type="project" value="InterPro"/>
</dbReference>
<dbReference type="Gene3D" id="3.40.80.10">
    <property type="entry name" value="Peptidoglycan recognition protein-like"/>
    <property type="match status" value="1"/>
</dbReference>
<dbReference type="PANTHER" id="PTHR30417:SF1">
    <property type="entry name" value="N-ACETYLMURAMOYL-L-ALANINE AMIDASE AMID"/>
    <property type="match status" value="1"/>
</dbReference>
<dbReference type="Pfam" id="PF01510">
    <property type="entry name" value="Amidase_2"/>
    <property type="match status" value="1"/>
</dbReference>
<dbReference type="Proteomes" id="UP000325576">
    <property type="component" value="Unassembled WGS sequence"/>
</dbReference>